<dbReference type="GO" id="GO:0003700">
    <property type="term" value="F:DNA-binding transcription factor activity"/>
    <property type="evidence" value="ECO:0007669"/>
    <property type="project" value="InterPro"/>
</dbReference>
<reference evidence="5 6" key="1">
    <citation type="submission" date="2020-04" db="EMBL/GenBank/DDBJ databases">
        <authorList>
            <person name="De Canck E."/>
        </authorList>
    </citation>
    <scope>NUCLEOTIDE SEQUENCE [LARGE SCALE GENOMIC DNA]</scope>
    <source>
        <strain evidence="5 6">LMG 3328</strain>
    </source>
</reference>
<evidence type="ECO:0000256" key="3">
    <source>
        <dbReference type="ARBA" id="ARBA00023125"/>
    </source>
</evidence>
<dbReference type="PANTHER" id="PTHR30419:SF2">
    <property type="entry name" value="LYSR FAMILY TRANSCRIPTIONAL REGULATOR"/>
    <property type="match status" value="1"/>
</dbReference>
<gene>
    <name evidence="5" type="primary">argP_2</name>
    <name evidence="5" type="ORF">LMG3328_00448</name>
</gene>
<dbReference type="Proteomes" id="UP000494122">
    <property type="component" value="Unassembled WGS sequence"/>
</dbReference>
<dbReference type="SUPFAM" id="SSF53850">
    <property type="entry name" value="Periplasmic binding protein-like II"/>
    <property type="match status" value="1"/>
</dbReference>
<dbReference type="Gene3D" id="1.10.10.10">
    <property type="entry name" value="Winged helix-like DNA-binding domain superfamily/Winged helix DNA-binding domain"/>
    <property type="match status" value="1"/>
</dbReference>
<sequence>MKRPLPAPSHSRDIDPVSLRLFLAALEEGSLARAAARENIVPSAVSKRMIEMEEVLGVPLLARDVKGVQATPAGQALAEHARRVLQQMERMHREMAAFATGVRGRIRLAASVAALSGDLPAQIQSFRRAYPQIEIALEESTTQQVFQEVLQGRADVAVGSDFGHDGLQVFPCGYCELAAVVPGQHLLADSEILDYAQLLPYEQIELNRDNGISAVFEQAAREAGVTRRISARVSSHETICNLVARGMGVAVVPMYLKPRHASPDIRFIALSGPWAGTPLCIAVRELDALPPAARALLAHLGAAPWP</sequence>
<organism evidence="5 6">
    <name type="scientific">Achromobacter ruhlandii</name>
    <dbReference type="NCBI Taxonomy" id="72557"/>
    <lineage>
        <taxon>Bacteria</taxon>
        <taxon>Pseudomonadati</taxon>
        <taxon>Pseudomonadota</taxon>
        <taxon>Betaproteobacteria</taxon>
        <taxon>Burkholderiales</taxon>
        <taxon>Alcaligenaceae</taxon>
        <taxon>Achromobacter</taxon>
    </lineage>
</organism>
<dbReference type="SUPFAM" id="SSF46785">
    <property type="entry name" value="Winged helix' DNA-binding domain"/>
    <property type="match status" value="1"/>
</dbReference>
<name>A0A2M9H4U0_9BURK</name>
<protein>
    <submittedName>
        <fullName evidence="5">HTH-type transcriptional regulator ArgP</fullName>
    </submittedName>
</protein>
<dbReference type="AlphaFoldDB" id="A0A2M9H4U0"/>
<keyword evidence="2" id="KW-0805">Transcription regulation</keyword>
<dbReference type="EMBL" id="CADILE010000001">
    <property type="protein sequence ID" value="CAB3824631.1"/>
    <property type="molecule type" value="Genomic_DNA"/>
</dbReference>
<evidence type="ECO:0000313" key="6">
    <source>
        <dbReference type="Proteomes" id="UP000494122"/>
    </source>
</evidence>
<dbReference type="RefSeq" id="WP_063585059.1">
    <property type="nucleotide sequence ID" value="NZ_CADILE010000001.1"/>
</dbReference>
<evidence type="ECO:0000256" key="1">
    <source>
        <dbReference type="ARBA" id="ARBA00009437"/>
    </source>
</evidence>
<dbReference type="InterPro" id="IPR005119">
    <property type="entry name" value="LysR_subst-bd"/>
</dbReference>
<dbReference type="Pfam" id="PF00126">
    <property type="entry name" value="HTH_1"/>
    <property type="match status" value="1"/>
</dbReference>
<keyword evidence="4" id="KW-0804">Transcription</keyword>
<dbReference type="GO" id="GO:0003677">
    <property type="term" value="F:DNA binding"/>
    <property type="evidence" value="ECO:0007669"/>
    <property type="project" value="UniProtKB-KW"/>
</dbReference>
<dbReference type="InterPro" id="IPR036390">
    <property type="entry name" value="WH_DNA-bd_sf"/>
</dbReference>
<dbReference type="PANTHER" id="PTHR30419">
    <property type="entry name" value="HTH-TYPE TRANSCRIPTIONAL REGULATOR YBHD"/>
    <property type="match status" value="1"/>
</dbReference>
<evidence type="ECO:0000313" key="5">
    <source>
        <dbReference type="EMBL" id="CAB3824631.1"/>
    </source>
</evidence>
<dbReference type="GO" id="GO:0005829">
    <property type="term" value="C:cytosol"/>
    <property type="evidence" value="ECO:0007669"/>
    <property type="project" value="TreeGrafter"/>
</dbReference>
<evidence type="ECO:0000256" key="2">
    <source>
        <dbReference type="ARBA" id="ARBA00023015"/>
    </source>
</evidence>
<dbReference type="InterPro" id="IPR036388">
    <property type="entry name" value="WH-like_DNA-bd_sf"/>
</dbReference>
<dbReference type="Gene3D" id="3.40.190.290">
    <property type="match status" value="1"/>
</dbReference>
<dbReference type="InterPro" id="IPR050950">
    <property type="entry name" value="HTH-type_LysR_regulators"/>
</dbReference>
<dbReference type="Pfam" id="PF03466">
    <property type="entry name" value="LysR_substrate"/>
    <property type="match status" value="1"/>
</dbReference>
<comment type="similarity">
    <text evidence="1">Belongs to the LysR transcriptional regulatory family.</text>
</comment>
<proteinExistence type="inferred from homology"/>
<dbReference type="InterPro" id="IPR000847">
    <property type="entry name" value="LysR_HTH_N"/>
</dbReference>
<accession>A0A2M9H4U0</accession>
<keyword evidence="3" id="KW-0238">DNA-binding</keyword>
<dbReference type="PROSITE" id="PS50931">
    <property type="entry name" value="HTH_LYSR"/>
    <property type="match status" value="1"/>
</dbReference>
<evidence type="ECO:0000256" key="4">
    <source>
        <dbReference type="ARBA" id="ARBA00023163"/>
    </source>
</evidence>